<dbReference type="PANTHER" id="PTHR43133">
    <property type="entry name" value="RNA POLYMERASE ECF-TYPE SIGMA FACTO"/>
    <property type="match status" value="1"/>
</dbReference>
<dbReference type="InterPro" id="IPR013325">
    <property type="entry name" value="RNA_pol_sigma_r2"/>
</dbReference>
<feature type="domain" description="RNA polymerase sigma-70 region 2" evidence="6">
    <location>
        <begin position="3"/>
        <end position="56"/>
    </location>
</feature>
<dbReference type="PANTHER" id="PTHR43133:SF52">
    <property type="entry name" value="ECF RNA POLYMERASE SIGMA FACTOR SIGL"/>
    <property type="match status" value="1"/>
</dbReference>
<evidence type="ECO:0000256" key="5">
    <source>
        <dbReference type="SAM" id="MobiDB-lite"/>
    </source>
</evidence>
<organism evidence="7 8">
    <name type="scientific">Amycolatopsis ultiminotia</name>
    <dbReference type="NCBI Taxonomy" id="543629"/>
    <lineage>
        <taxon>Bacteria</taxon>
        <taxon>Bacillati</taxon>
        <taxon>Actinomycetota</taxon>
        <taxon>Actinomycetes</taxon>
        <taxon>Pseudonocardiales</taxon>
        <taxon>Pseudonocardiaceae</taxon>
        <taxon>Amycolatopsis</taxon>
    </lineage>
</organism>
<evidence type="ECO:0000313" key="7">
    <source>
        <dbReference type="EMBL" id="GAA3548639.1"/>
    </source>
</evidence>
<dbReference type="InterPro" id="IPR007627">
    <property type="entry name" value="RNA_pol_sigma70_r2"/>
</dbReference>
<sequence length="164" mass="17092">MAATRLLGDRAAAEVVVQEALVRAWRSPDSLVNGRASVRSRLRTVVRNPVIDRVRAGEARPAEAAEYLGIPPGTVKSRSCYGLRAGPLGPVARRAAGPGGIPSPQWRGPADREHRARGRLGGDERRRDRPPGGAAGTPGRGAGVVAEQAARAGANLYGSAIRPG</sequence>
<keyword evidence="1" id="KW-0805">Transcription regulation</keyword>
<name>A0ABP6WEJ5_9PSEU</name>
<protein>
    <recommendedName>
        <fullName evidence="6">RNA polymerase sigma-70 region 2 domain-containing protein</fullName>
    </recommendedName>
</protein>
<dbReference type="Gene3D" id="1.10.1740.10">
    <property type="match status" value="1"/>
</dbReference>
<evidence type="ECO:0000259" key="6">
    <source>
        <dbReference type="Pfam" id="PF04542"/>
    </source>
</evidence>
<gene>
    <name evidence="7" type="ORF">GCM10022222_35290</name>
</gene>
<reference evidence="8" key="1">
    <citation type="journal article" date="2019" name="Int. J. Syst. Evol. Microbiol.">
        <title>The Global Catalogue of Microorganisms (GCM) 10K type strain sequencing project: providing services to taxonomists for standard genome sequencing and annotation.</title>
        <authorList>
            <consortium name="The Broad Institute Genomics Platform"/>
            <consortium name="The Broad Institute Genome Sequencing Center for Infectious Disease"/>
            <person name="Wu L."/>
            <person name="Ma J."/>
        </authorList>
    </citation>
    <scope>NUCLEOTIDE SEQUENCE [LARGE SCALE GENOMIC DNA]</scope>
    <source>
        <strain evidence="8">JCM 16898</strain>
    </source>
</reference>
<dbReference type="Pfam" id="PF04542">
    <property type="entry name" value="Sigma70_r2"/>
    <property type="match status" value="1"/>
</dbReference>
<feature type="compositionally biased region" description="Basic and acidic residues" evidence="5">
    <location>
        <begin position="109"/>
        <end position="130"/>
    </location>
</feature>
<dbReference type="Proteomes" id="UP001500689">
    <property type="component" value="Unassembled WGS sequence"/>
</dbReference>
<feature type="compositionally biased region" description="Gly residues" evidence="5">
    <location>
        <begin position="133"/>
        <end position="142"/>
    </location>
</feature>
<evidence type="ECO:0000313" key="8">
    <source>
        <dbReference type="Proteomes" id="UP001500689"/>
    </source>
</evidence>
<comment type="caution">
    <text evidence="7">The sequence shown here is derived from an EMBL/GenBank/DDBJ whole genome shotgun (WGS) entry which is preliminary data.</text>
</comment>
<evidence type="ECO:0000256" key="3">
    <source>
        <dbReference type="ARBA" id="ARBA00023125"/>
    </source>
</evidence>
<evidence type="ECO:0000256" key="2">
    <source>
        <dbReference type="ARBA" id="ARBA00023082"/>
    </source>
</evidence>
<dbReference type="SUPFAM" id="SSF88946">
    <property type="entry name" value="Sigma2 domain of RNA polymerase sigma factors"/>
    <property type="match status" value="1"/>
</dbReference>
<evidence type="ECO:0000256" key="1">
    <source>
        <dbReference type="ARBA" id="ARBA00023015"/>
    </source>
</evidence>
<evidence type="ECO:0000256" key="4">
    <source>
        <dbReference type="ARBA" id="ARBA00023163"/>
    </source>
</evidence>
<keyword evidence="8" id="KW-1185">Reference proteome</keyword>
<keyword evidence="2" id="KW-0731">Sigma factor</keyword>
<dbReference type="EMBL" id="BAAAZN010000006">
    <property type="protein sequence ID" value="GAA3548639.1"/>
    <property type="molecule type" value="Genomic_DNA"/>
</dbReference>
<dbReference type="InterPro" id="IPR039425">
    <property type="entry name" value="RNA_pol_sigma-70-like"/>
</dbReference>
<feature type="region of interest" description="Disordered" evidence="5">
    <location>
        <begin position="88"/>
        <end position="145"/>
    </location>
</feature>
<keyword evidence="3" id="KW-0238">DNA-binding</keyword>
<accession>A0ABP6WEJ5</accession>
<keyword evidence="4" id="KW-0804">Transcription</keyword>
<dbReference type="RefSeq" id="WP_425548711.1">
    <property type="nucleotide sequence ID" value="NZ_BAAAZN010000006.1"/>
</dbReference>
<proteinExistence type="predicted"/>